<dbReference type="PROSITE" id="PS51257">
    <property type="entry name" value="PROKAR_LIPOPROTEIN"/>
    <property type="match status" value="1"/>
</dbReference>
<organism evidence="3 4">
    <name type="scientific">Pseudovibrio brasiliensis</name>
    <dbReference type="NCBI Taxonomy" id="1898042"/>
    <lineage>
        <taxon>Bacteria</taxon>
        <taxon>Pseudomonadati</taxon>
        <taxon>Pseudomonadota</taxon>
        <taxon>Alphaproteobacteria</taxon>
        <taxon>Hyphomicrobiales</taxon>
        <taxon>Stappiaceae</taxon>
        <taxon>Pseudovibrio</taxon>
    </lineage>
</organism>
<dbReference type="InterPro" id="IPR009576">
    <property type="entry name" value="Biofilm_formation_YgiB"/>
</dbReference>
<sequence>MKRSGPLKLVVMATAGISLAACDSVEEKADGKVFSDKQHCVSSEQYDINQCNVAFTVGEEINKMSAPRYNSQRLCEEQHGTLNCKAIFGDSSGPASYFVPFVAGYFIADATQKLTDWNYRVRPVYFDHKKRNFYTSNGYLLDLGNSKRPARLNKKSTKKLPKVAKVQTRTSVASRGGFGSRSGRGFGG</sequence>
<gene>
    <name evidence="3" type="ORF">KGB56_03855</name>
</gene>
<proteinExistence type="predicted"/>
<dbReference type="EMBL" id="CP074126">
    <property type="protein sequence ID" value="QUS56583.1"/>
    <property type="molecule type" value="Genomic_DNA"/>
</dbReference>
<evidence type="ECO:0000256" key="1">
    <source>
        <dbReference type="SAM" id="MobiDB-lite"/>
    </source>
</evidence>
<name>A0ABX8AND0_9HYPH</name>
<keyword evidence="2" id="KW-0732">Signal</keyword>
<feature type="chain" id="PRO_5046208986" evidence="2">
    <location>
        <begin position="21"/>
        <end position="188"/>
    </location>
</feature>
<dbReference type="Proteomes" id="UP000680706">
    <property type="component" value="Chromosome"/>
</dbReference>
<feature type="region of interest" description="Disordered" evidence="1">
    <location>
        <begin position="155"/>
        <end position="188"/>
    </location>
</feature>
<accession>A0ABX8AND0</accession>
<keyword evidence="4" id="KW-1185">Reference proteome</keyword>
<dbReference type="Pfam" id="PF06693">
    <property type="entry name" value="DUF1190"/>
    <property type="match status" value="1"/>
</dbReference>
<dbReference type="RefSeq" id="WP_075699599.1">
    <property type="nucleotide sequence ID" value="NZ_CP074126.1"/>
</dbReference>
<feature type="compositionally biased region" description="Gly residues" evidence="1">
    <location>
        <begin position="176"/>
        <end position="188"/>
    </location>
</feature>
<evidence type="ECO:0000313" key="4">
    <source>
        <dbReference type="Proteomes" id="UP000680706"/>
    </source>
</evidence>
<feature type="signal peptide" evidence="2">
    <location>
        <begin position="1"/>
        <end position="20"/>
    </location>
</feature>
<reference evidence="3 4" key="1">
    <citation type="journal article" date="2021" name="Angew. Chem. Int. Ed. Engl.">
        <title>A novel family of nonribosomal peptides modulate collective behavior in Pseudovibrio bacteria isolated from marine sponges.</title>
        <authorList>
            <person name="Ioca L.P."/>
            <person name="Dai Y."/>
            <person name="Kunakom S."/>
            <person name="Diaz-Espinosa J."/>
            <person name="Krunic A."/>
            <person name="Crnkovic C.M."/>
            <person name="Orjala J."/>
            <person name="Sanchez L.M."/>
            <person name="Ferreira A.G."/>
            <person name="Berlinck R.G.S."/>
            <person name="Eustaquio A.S."/>
        </authorList>
    </citation>
    <scope>NUCLEOTIDE SEQUENCE [LARGE SCALE GENOMIC DNA]</scope>
    <source>
        <strain evidence="3 4">Ab134</strain>
    </source>
</reference>
<evidence type="ECO:0000256" key="2">
    <source>
        <dbReference type="SAM" id="SignalP"/>
    </source>
</evidence>
<protein>
    <submittedName>
        <fullName evidence="3">DUF1190 domain-containing protein</fullName>
    </submittedName>
</protein>
<evidence type="ECO:0000313" key="3">
    <source>
        <dbReference type="EMBL" id="QUS56583.1"/>
    </source>
</evidence>